<gene>
    <name evidence="3" type="ORF">RJ641_009714</name>
</gene>
<dbReference type="EMBL" id="JBAMMX010000016">
    <property type="protein sequence ID" value="KAK6925388.1"/>
    <property type="molecule type" value="Genomic_DNA"/>
</dbReference>
<dbReference type="Gene3D" id="2.60.40.420">
    <property type="entry name" value="Cupredoxins - blue copper proteins"/>
    <property type="match status" value="1"/>
</dbReference>
<comment type="similarity">
    <text evidence="1">Belongs to the multicopper oxidase family.</text>
</comment>
<proteinExistence type="inferred from homology"/>
<dbReference type="InterPro" id="IPR011707">
    <property type="entry name" value="Cu-oxidase-like_N"/>
</dbReference>
<accession>A0AAN8UYL5</accession>
<organism evidence="3 4">
    <name type="scientific">Dillenia turbinata</name>
    <dbReference type="NCBI Taxonomy" id="194707"/>
    <lineage>
        <taxon>Eukaryota</taxon>
        <taxon>Viridiplantae</taxon>
        <taxon>Streptophyta</taxon>
        <taxon>Embryophyta</taxon>
        <taxon>Tracheophyta</taxon>
        <taxon>Spermatophyta</taxon>
        <taxon>Magnoliopsida</taxon>
        <taxon>eudicotyledons</taxon>
        <taxon>Gunneridae</taxon>
        <taxon>Pentapetalae</taxon>
        <taxon>Dilleniales</taxon>
        <taxon>Dilleniaceae</taxon>
        <taxon>Dillenia</taxon>
    </lineage>
</organism>
<evidence type="ECO:0000256" key="1">
    <source>
        <dbReference type="ARBA" id="ARBA00010609"/>
    </source>
</evidence>
<dbReference type="Proteomes" id="UP001370490">
    <property type="component" value="Unassembled WGS sequence"/>
</dbReference>
<reference evidence="3 4" key="1">
    <citation type="submission" date="2023-12" db="EMBL/GenBank/DDBJ databases">
        <title>A high-quality genome assembly for Dillenia turbinata (Dilleniales).</title>
        <authorList>
            <person name="Chanderbali A."/>
        </authorList>
    </citation>
    <scope>NUCLEOTIDE SEQUENCE [LARGE SCALE GENOMIC DNA]</scope>
    <source>
        <strain evidence="3">LSX21</strain>
        <tissue evidence="3">Leaf</tissue>
    </source>
</reference>
<dbReference type="GO" id="GO:0005507">
    <property type="term" value="F:copper ion binding"/>
    <property type="evidence" value="ECO:0007669"/>
    <property type="project" value="InterPro"/>
</dbReference>
<name>A0AAN8UYL5_9MAGN</name>
<evidence type="ECO:0000259" key="2">
    <source>
        <dbReference type="Pfam" id="PF07732"/>
    </source>
</evidence>
<dbReference type="GO" id="GO:0016491">
    <property type="term" value="F:oxidoreductase activity"/>
    <property type="evidence" value="ECO:0007669"/>
    <property type="project" value="TreeGrafter"/>
</dbReference>
<dbReference type="Pfam" id="PF07732">
    <property type="entry name" value="Cu-oxidase_3"/>
    <property type="match status" value="1"/>
</dbReference>
<feature type="non-terminal residue" evidence="3">
    <location>
        <position position="124"/>
    </location>
</feature>
<dbReference type="AlphaFoldDB" id="A0AAN8UYL5"/>
<dbReference type="InterPro" id="IPR045087">
    <property type="entry name" value="Cu-oxidase_fam"/>
</dbReference>
<keyword evidence="4" id="KW-1185">Reference proteome</keyword>
<evidence type="ECO:0000313" key="3">
    <source>
        <dbReference type="EMBL" id="KAK6925388.1"/>
    </source>
</evidence>
<dbReference type="SUPFAM" id="SSF49503">
    <property type="entry name" value="Cupredoxins"/>
    <property type="match status" value="1"/>
</dbReference>
<dbReference type="PANTHER" id="PTHR11709">
    <property type="entry name" value="MULTI-COPPER OXIDASE"/>
    <property type="match status" value="1"/>
</dbReference>
<feature type="domain" description="Plastocyanin-like" evidence="2">
    <location>
        <begin position="4"/>
        <end position="107"/>
    </location>
</feature>
<protein>
    <submittedName>
        <fullName evidence="3">Multicopper oxidase, N-terminal</fullName>
    </submittedName>
</protein>
<dbReference type="InterPro" id="IPR008972">
    <property type="entry name" value="Cupredoxin"/>
</dbReference>
<dbReference type="PANTHER" id="PTHR11709:SF292">
    <property type="entry name" value="LACCASE-1"/>
    <property type="match status" value="1"/>
</dbReference>
<sequence length="124" mass="14117">MDVVEWKKVKRLCHTKQLLTVNGQFSGPAITIDEGDNVEVKVMNKISGNTIIHWHGIRQYRTGWADGPAYSYTYKFSVINQTGTLLWHAHYGWQRVSVYGAFIIKPGNPYHFSAPTQAEIPIII</sequence>
<comment type="caution">
    <text evidence="3">The sequence shown here is derived from an EMBL/GenBank/DDBJ whole genome shotgun (WGS) entry which is preliminary data.</text>
</comment>
<evidence type="ECO:0000313" key="4">
    <source>
        <dbReference type="Proteomes" id="UP001370490"/>
    </source>
</evidence>